<reference evidence="2 3" key="1">
    <citation type="submission" date="2014-04" db="EMBL/GenBank/DDBJ databases">
        <title>Evolutionary Origins and Diversification of the Mycorrhizal Mutualists.</title>
        <authorList>
            <consortium name="DOE Joint Genome Institute"/>
            <consortium name="Mycorrhizal Genomics Consortium"/>
            <person name="Kohler A."/>
            <person name="Kuo A."/>
            <person name="Nagy L.G."/>
            <person name="Floudas D."/>
            <person name="Copeland A."/>
            <person name="Barry K.W."/>
            <person name="Cichocki N."/>
            <person name="Veneault-Fourrey C."/>
            <person name="LaButti K."/>
            <person name="Lindquist E.A."/>
            <person name="Lipzen A."/>
            <person name="Lundell T."/>
            <person name="Morin E."/>
            <person name="Murat C."/>
            <person name="Riley R."/>
            <person name="Ohm R."/>
            <person name="Sun H."/>
            <person name="Tunlid A."/>
            <person name="Henrissat B."/>
            <person name="Grigoriev I.V."/>
            <person name="Hibbett D.S."/>
            <person name="Martin F."/>
        </authorList>
    </citation>
    <scope>NUCLEOTIDE SEQUENCE [LARGE SCALE GENOMIC DNA]</scope>
    <source>
        <strain evidence="2 3">FD-317 M1</strain>
    </source>
</reference>
<dbReference type="HOGENOM" id="CLU_022883_3_1_1"/>
<dbReference type="OrthoDB" id="9451547at2759"/>
<proteinExistence type="predicted"/>
<feature type="non-terminal residue" evidence="2">
    <location>
        <position position="1"/>
    </location>
</feature>
<dbReference type="AlphaFoldDB" id="A0A0D0C9Z4"/>
<accession>A0A0D0C9Z4</accession>
<name>A0A0D0C9Z4_9AGAR</name>
<keyword evidence="1" id="KW-0812">Transmembrane</keyword>
<feature type="transmembrane region" description="Helical" evidence="1">
    <location>
        <begin position="214"/>
        <end position="233"/>
    </location>
</feature>
<keyword evidence="1" id="KW-0472">Membrane</keyword>
<evidence type="ECO:0000313" key="2">
    <source>
        <dbReference type="EMBL" id="KIK59294.1"/>
    </source>
</evidence>
<feature type="transmembrane region" description="Helical" evidence="1">
    <location>
        <begin position="21"/>
        <end position="39"/>
    </location>
</feature>
<dbReference type="PANTHER" id="PTHR35043:SF7">
    <property type="entry name" value="TRANSCRIPTION FACTOR DOMAIN-CONTAINING PROTEIN"/>
    <property type="match status" value="1"/>
</dbReference>
<gene>
    <name evidence="2" type="ORF">GYMLUDRAFT_676441</name>
</gene>
<dbReference type="Proteomes" id="UP000053593">
    <property type="component" value="Unassembled WGS sequence"/>
</dbReference>
<keyword evidence="3" id="KW-1185">Reference proteome</keyword>
<evidence type="ECO:0000256" key="1">
    <source>
        <dbReference type="SAM" id="Phobius"/>
    </source>
</evidence>
<feature type="transmembrane region" description="Helical" evidence="1">
    <location>
        <begin position="101"/>
        <end position="123"/>
    </location>
</feature>
<organism evidence="2 3">
    <name type="scientific">Collybiopsis luxurians FD-317 M1</name>
    <dbReference type="NCBI Taxonomy" id="944289"/>
    <lineage>
        <taxon>Eukaryota</taxon>
        <taxon>Fungi</taxon>
        <taxon>Dikarya</taxon>
        <taxon>Basidiomycota</taxon>
        <taxon>Agaricomycotina</taxon>
        <taxon>Agaricomycetes</taxon>
        <taxon>Agaricomycetidae</taxon>
        <taxon>Agaricales</taxon>
        <taxon>Marasmiineae</taxon>
        <taxon>Omphalotaceae</taxon>
        <taxon>Collybiopsis</taxon>
        <taxon>Collybiopsis luxurians</taxon>
    </lineage>
</organism>
<feature type="transmembrane region" description="Helical" evidence="1">
    <location>
        <begin position="59"/>
        <end position="81"/>
    </location>
</feature>
<dbReference type="PANTHER" id="PTHR35043">
    <property type="entry name" value="TRANSCRIPTION FACTOR DOMAIN-CONTAINING PROTEIN"/>
    <property type="match status" value="1"/>
</dbReference>
<dbReference type="EMBL" id="KN834780">
    <property type="protein sequence ID" value="KIK59294.1"/>
    <property type="molecule type" value="Genomic_DNA"/>
</dbReference>
<sequence length="352" mass="40035">MLNIFPITSVPCDDIHNCRTLSQILWSCIGVLVASTWIITHPNLPTPNESIWRTLSRKVGLMIVAFIAPEVMVLWAAREWFSVKKLSARFRAEGWSKKHAFFALMGGFALYAGDDLICVLRLIPPDANSKEKARIVRYFDTPSNGITSDSELGSGLDQRSFAAHASFIGHMTEHEIADRSHSDAFSKLVAAGQTSWFVVQLLYRWNQKLHITDFEVVTILYAVVYIIMCFFWWDKPQGISCHIRIQVTDPKLAAQYQAQRVQSPLQTQGHIYSPRFSLLPFSIKSESSFGSQQSGIQPAPNGLRQLWRCCRRPFSSDAVVEMWTYYEGDFQEARALTKFLMILVYAIVLLPF</sequence>
<protein>
    <submittedName>
        <fullName evidence="2">Uncharacterized protein</fullName>
    </submittedName>
</protein>
<keyword evidence="1" id="KW-1133">Transmembrane helix</keyword>
<evidence type="ECO:0000313" key="3">
    <source>
        <dbReference type="Proteomes" id="UP000053593"/>
    </source>
</evidence>